<dbReference type="RefSeq" id="XP_043008225.1">
    <property type="nucleotide sequence ID" value="XM_043152942.1"/>
</dbReference>
<organism evidence="1 2">
    <name type="scientific">Marasmius oreades</name>
    <name type="common">fairy-ring Marasmius</name>
    <dbReference type="NCBI Taxonomy" id="181124"/>
    <lineage>
        <taxon>Eukaryota</taxon>
        <taxon>Fungi</taxon>
        <taxon>Dikarya</taxon>
        <taxon>Basidiomycota</taxon>
        <taxon>Agaricomycotina</taxon>
        <taxon>Agaricomycetes</taxon>
        <taxon>Agaricomycetidae</taxon>
        <taxon>Agaricales</taxon>
        <taxon>Marasmiineae</taxon>
        <taxon>Marasmiaceae</taxon>
        <taxon>Marasmius</taxon>
    </lineage>
</organism>
<dbReference type="SUPFAM" id="SSF50370">
    <property type="entry name" value="Ricin B-like lectins"/>
    <property type="match status" value="1"/>
</dbReference>
<sequence length="199" mass="21515">MFMIPNLCKKMTTGVLQSSTNSTVYIQTRTQPTMFLIPGFCTNSIQNAGVSTVVGLDGNCSTNGTSVIVQQQNPINHLWLIEAIPHTPDTYIIQNTRTGLYLDIAPANGLGNPITVVSNGTELTGAGVGHRLILSRDNNNQFRIQTVNSQACVDLKNCGVSTPTIVECGRSPEVPQQWVIQRVGQHNAEPVPIKVCSKL</sequence>
<proteinExistence type="predicted"/>
<reference evidence="1" key="1">
    <citation type="journal article" date="2021" name="Genome Biol. Evol.">
        <title>The assembled and annotated genome of the fairy-ring fungus Marasmius oreades.</title>
        <authorList>
            <person name="Hiltunen M."/>
            <person name="Ament-Velasquez S.L."/>
            <person name="Johannesson H."/>
        </authorList>
    </citation>
    <scope>NUCLEOTIDE SEQUENCE</scope>
    <source>
        <strain evidence="1">03SP1</strain>
    </source>
</reference>
<protein>
    <recommendedName>
        <fullName evidence="3">Ricin B lectin domain-containing protein</fullName>
    </recommendedName>
</protein>
<accession>A0A9P7RXX9</accession>
<dbReference type="KEGG" id="more:E1B28_008156"/>
<dbReference type="Gene3D" id="2.80.10.50">
    <property type="match status" value="1"/>
</dbReference>
<dbReference type="InterPro" id="IPR035992">
    <property type="entry name" value="Ricin_B-like_lectins"/>
</dbReference>
<evidence type="ECO:0000313" key="2">
    <source>
        <dbReference type="Proteomes" id="UP001049176"/>
    </source>
</evidence>
<gene>
    <name evidence="1" type="ORF">E1B28_008156</name>
</gene>
<dbReference type="Proteomes" id="UP001049176">
    <property type="component" value="Chromosome 5"/>
</dbReference>
<dbReference type="EMBL" id="CM032185">
    <property type="protein sequence ID" value="KAG7091755.1"/>
    <property type="molecule type" value="Genomic_DNA"/>
</dbReference>
<evidence type="ECO:0008006" key="3">
    <source>
        <dbReference type="Google" id="ProtNLM"/>
    </source>
</evidence>
<evidence type="ECO:0000313" key="1">
    <source>
        <dbReference type="EMBL" id="KAG7091755.1"/>
    </source>
</evidence>
<keyword evidence="2" id="KW-1185">Reference proteome</keyword>
<dbReference type="AlphaFoldDB" id="A0A9P7RXX9"/>
<name>A0A9P7RXX9_9AGAR</name>
<comment type="caution">
    <text evidence="1">The sequence shown here is derived from an EMBL/GenBank/DDBJ whole genome shotgun (WGS) entry which is preliminary data.</text>
</comment>
<dbReference type="GeneID" id="66077232"/>